<evidence type="ECO:0000313" key="6">
    <source>
        <dbReference type="EMBL" id="HJB13059.1"/>
    </source>
</evidence>
<gene>
    <name evidence="6" type="ORF">H9787_05045</name>
</gene>
<dbReference type="Gene3D" id="3.40.50.2300">
    <property type="match status" value="2"/>
</dbReference>
<feature type="chain" id="PRO_5038996925" evidence="4">
    <location>
        <begin position="31"/>
        <end position="335"/>
    </location>
</feature>
<evidence type="ECO:0000256" key="4">
    <source>
        <dbReference type="SAM" id="SignalP"/>
    </source>
</evidence>
<name>A0A9D2LI64_9FIRM</name>
<feature type="signal peptide" evidence="4">
    <location>
        <begin position="1"/>
        <end position="30"/>
    </location>
</feature>
<comment type="caution">
    <text evidence="6">The sequence shown here is derived from an EMBL/GenBank/DDBJ whole genome shotgun (WGS) entry which is preliminary data.</text>
</comment>
<dbReference type="PANTHER" id="PTHR46847:SF1">
    <property type="entry name" value="D-ALLOSE-BINDING PERIPLASMIC PROTEIN-RELATED"/>
    <property type="match status" value="1"/>
</dbReference>
<organism evidence="6 7">
    <name type="scientific">Candidatus Oscillibacter excrementigallinarum</name>
    <dbReference type="NCBI Taxonomy" id="2838716"/>
    <lineage>
        <taxon>Bacteria</taxon>
        <taxon>Bacillati</taxon>
        <taxon>Bacillota</taxon>
        <taxon>Clostridia</taxon>
        <taxon>Eubacteriales</taxon>
        <taxon>Oscillospiraceae</taxon>
        <taxon>Oscillibacter</taxon>
    </lineage>
</organism>
<comment type="subcellular location">
    <subcellularLocation>
        <location evidence="1">Cell envelope</location>
    </subcellularLocation>
</comment>
<dbReference type="InterPro" id="IPR028082">
    <property type="entry name" value="Peripla_BP_I"/>
</dbReference>
<evidence type="ECO:0000256" key="3">
    <source>
        <dbReference type="ARBA" id="ARBA00022729"/>
    </source>
</evidence>
<proteinExistence type="inferred from homology"/>
<evidence type="ECO:0000256" key="1">
    <source>
        <dbReference type="ARBA" id="ARBA00004196"/>
    </source>
</evidence>
<accession>A0A9D2LI64</accession>
<protein>
    <submittedName>
        <fullName evidence="6">Substrate-binding domain-containing protein</fullName>
    </submittedName>
</protein>
<evidence type="ECO:0000259" key="5">
    <source>
        <dbReference type="Pfam" id="PF13407"/>
    </source>
</evidence>
<dbReference type="PANTHER" id="PTHR46847">
    <property type="entry name" value="D-ALLOSE-BINDING PERIPLASMIC PROTEIN-RELATED"/>
    <property type="match status" value="1"/>
</dbReference>
<dbReference type="GO" id="GO:0030313">
    <property type="term" value="C:cell envelope"/>
    <property type="evidence" value="ECO:0007669"/>
    <property type="project" value="UniProtKB-SubCell"/>
</dbReference>
<reference evidence="6" key="2">
    <citation type="submission" date="2021-04" db="EMBL/GenBank/DDBJ databases">
        <authorList>
            <person name="Gilroy R."/>
        </authorList>
    </citation>
    <scope>NUCLEOTIDE SEQUENCE</scope>
    <source>
        <strain evidence="6">ChiBcec18-1249</strain>
    </source>
</reference>
<dbReference type="InterPro" id="IPR025997">
    <property type="entry name" value="SBP_2_dom"/>
</dbReference>
<evidence type="ECO:0000256" key="2">
    <source>
        <dbReference type="ARBA" id="ARBA00007639"/>
    </source>
</evidence>
<comment type="similarity">
    <text evidence="2">Belongs to the bacterial solute-binding protein 2 family.</text>
</comment>
<reference evidence="6" key="1">
    <citation type="journal article" date="2021" name="PeerJ">
        <title>Extensive microbial diversity within the chicken gut microbiome revealed by metagenomics and culture.</title>
        <authorList>
            <person name="Gilroy R."/>
            <person name="Ravi A."/>
            <person name="Getino M."/>
            <person name="Pursley I."/>
            <person name="Horton D.L."/>
            <person name="Alikhan N.F."/>
            <person name="Baker D."/>
            <person name="Gharbi K."/>
            <person name="Hall N."/>
            <person name="Watson M."/>
            <person name="Adriaenssens E.M."/>
            <person name="Foster-Nyarko E."/>
            <person name="Jarju S."/>
            <person name="Secka A."/>
            <person name="Antonio M."/>
            <person name="Oren A."/>
            <person name="Chaudhuri R.R."/>
            <person name="La Ragione R."/>
            <person name="Hildebrand F."/>
            <person name="Pallen M.J."/>
        </authorList>
    </citation>
    <scope>NUCLEOTIDE SEQUENCE</scope>
    <source>
        <strain evidence="6">ChiBcec18-1249</strain>
    </source>
</reference>
<dbReference type="SUPFAM" id="SSF53822">
    <property type="entry name" value="Periplasmic binding protein-like I"/>
    <property type="match status" value="1"/>
</dbReference>
<feature type="domain" description="Periplasmic binding protein" evidence="5">
    <location>
        <begin position="60"/>
        <end position="303"/>
    </location>
</feature>
<evidence type="ECO:0000313" key="7">
    <source>
        <dbReference type="Proteomes" id="UP000823824"/>
    </source>
</evidence>
<dbReference type="EMBL" id="DWZJ01000039">
    <property type="protein sequence ID" value="HJB13059.1"/>
    <property type="molecule type" value="Genomic_DNA"/>
</dbReference>
<dbReference type="Proteomes" id="UP000823824">
    <property type="component" value="Unassembled WGS sequence"/>
</dbReference>
<dbReference type="GO" id="GO:0030246">
    <property type="term" value="F:carbohydrate binding"/>
    <property type="evidence" value="ECO:0007669"/>
    <property type="project" value="UniProtKB-ARBA"/>
</dbReference>
<sequence length="335" mass="35052">MKYDRRRMAAAVILLTVLAALCTGCGGNAAAPETRTRELRAAEPQVLGLLLSREDAATAELKAAIVTEADARGYQVRCYDAGNDPETQLRQVHQALAEGIGTLLVDLTGGEASDKIAGIVGDAGVVLIGRAPETAILDERLVLVGADEAGSGVLQGQALADYFWETDQGTEIRCLLFQGAGTDARSDTAVQMLLYDGFFPIAAADDQVCGPSRAAARRDMAALLAEDVDFDCVICDSDEMALGVIDALEAAGRDPAASPIVSVDHTAQGTAAVEDGSLYLTVDRNTGLQARAAVAAAVNLDQGRPFDDGLWELLGQDCLADPNQPYTVRVAAESD</sequence>
<keyword evidence="3 4" id="KW-0732">Signal</keyword>
<dbReference type="Pfam" id="PF13407">
    <property type="entry name" value="Peripla_BP_4"/>
    <property type="match status" value="1"/>
</dbReference>
<dbReference type="AlphaFoldDB" id="A0A9D2LI64"/>